<dbReference type="WBParaSite" id="JU765_v2.g4394.t1">
    <property type="protein sequence ID" value="JU765_v2.g4394.t1"/>
    <property type="gene ID" value="JU765_v2.g4394"/>
</dbReference>
<accession>A0AC34R8H0</accession>
<name>A0AC34R8H0_9BILA</name>
<evidence type="ECO:0000313" key="2">
    <source>
        <dbReference type="WBParaSite" id="JU765_v2.g4394.t1"/>
    </source>
</evidence>
<sequence length="285" mass="33646">MSEKNIVRIDGTWVRVLEDAKYDSFCSDMRDWEHEVEIEDDVECGDWTGSRISEKNVVRIDDTCVRVLKDAKYDSFCSQMWRWGHDVEIEDDVECGDWESLRNFHDIFYFIHEFTKTGNERKIKKVTYDPAEFKKAADKYYTAKPRDLVQTSEKLWLGAVYTVKEYFLKLRVLPKSHKSLSTLVDTAVSQCDGEKSNKLTNAWDYAEKFHQYAYGSINFPPNEFDSRKKAVEKFIDEFPKINDEAVKKLLKQNIEEGKIGECQFQAEEKNIKLGKRKYNYDYIVF</sequence>
<proteinExistence type="predicted"/>
<protein>
    <submittedName>
        <fullName evidence="2">Uncharacterized protein</fullName>
    </submittedName>
</protein>
<organism evidence="1 2">
    <name type="scientific">Panagrolaimus sp. JU765</name>
    <dbReference type="NCBI Taxonomy" id="591449"/>
    <lineage>
        <taxon>Eukaryota</taxon>
        <taxon>Metazoa</taxon>
        <taxon>Ecdysozoa</taxon>
        <taxon>Nematoda</taxon>
        <taxon>Chromadorea</taxon>
        <taxon>Rhabditida</taxon>
        <taxon>Tylenchina</taxon>
        <taxon>Panagrolaimomorpha</taxon>
        <taxon>Panagrolaimoidea</taxon>
        <taxon>Panagrolaimidae</taxon>
        <taxon>Panagrolaimus</taxon>
    </lineage>
</organism>
<reference evidence="2" key="1">
    <citation type="submission" date="2022-11" db="UniProtKB">
        <authorList>
            <consortium name="WormBaseParasite"/>
        </authorList>
    </citation>
    <scope>IDENTIFICATION</scope>
</reference>
<dbReference type="Proteomes" id="UP000887576">
    <property type="component" value="Unplaced"/>
</dbReference>
<evidence type="ECO:0000313" key="1">
    <source>
        <dbReference type="Proteomes" id="UP000887576"/>
    </source>
</evidence>